<dbReference type="EMBL" id="AWSJ01000065">
    <property type="protein sequence ID" value="ERI10871.1"/>
    <property type="molecule type" value="Genomic_DNA"/>
</dbReference>
<sequence>MRMNEQLERLKEMAEWHESKADDLQCLEEPHAIGQYEYHTLQAKKYWYRYGWLSGEIETMKEFGEEMILLPGRVLG</sequence>
<dbReference type="AlphaFoldDB" id="U1YJC2"/>
<organism evidence="1 2">
    <name type="scientific">Aneurinibacillus aneurinilyticus ATCC 12856</name>
    <dbReference type="NCBI Taxonomy" id="649747"/>
    <lineage>
        <taxon>Bacteria</taxon>
        <taxon>Bacillati</taxon>
        <taxon>Bacillota</taxon>
        <taxon>Bacilli</taxon>
        <taxon>Bacillales</taxon>
        <taxon>Paenibacillaceae</taxon>
        <taxon>Aneurinibacillus group</taxon>
        <taxon>Aneurinibacillus</taxon>
    </lineage>
</organism>
<gene>
    <name evidence="1" type="ORF">HMPREF0083_01059</name>
</gene>
<dbReference type="Proteomes" id="UP000016511">
    <property type="component" value="Unassembled WGS sequence"/>
</dbReference>
<protein>
    <submittedName>
        <fullName evidence="1">Uncharacterized protein</fullName>
    </submittedName>
</protein>
<dbReference type="PATRIC" id="fig|649747.3.peg.961"/>
<evidence type="ECO:0000313" key="1">
    <source>
        <dbReference type="EMBL" id="ERI10871.1"/>
    </source>
</evidence>
<accession>U1YJC2</accession>
<comment type="caution">
    <text evidence="1">The sequence shown here is derived from an EMBL/GenBank/DDBJ whole genome shotgun (WGS) entry which is preliminary data.</text>
</comment>
<reference evidence="1 2" key="1">
    <citation type="submission" date="2013-08" db="EMBL/GenBank/DDBJ databases">
        <authorList>
            <person name="Weinstock G."/>
            <person name="Sodergren E."/>
            <person name="Wylie T."/>
            <person name="Fulton L."/>
            <person name="Fulton R."/>
            <person name="Fronick C."/>
            <person name="O'Laughlin M."/>
            <person name="Godfrey J."/>
            <person name="Miner T."/>
            <person name="Herter B."/>
            <person name="Appelbaum E."/>
            <person name="Cordes M."/>
            <person name="Lek S."/>
            <person name="Wollam A."/>
            <person name="Pepin K.H."/>
            <person name="Palsikar V.B."/>
            <person name="Mitreva M."/>
            <person name="Wilson R.K."/>
        </authorList>
    </citation>
    <scope>NUCLEOTIDE SEQUENCE [LARGE SCALE GENOMIC DNA]</scope>
    <source>
        <strain evidence="1 2">ATCC 12856</strain>
    </source>
</reference>
<dbReference type="HOGENOM" id="CLU_2646604_0_0_9"/>
<keyword evidence="2" id="KW-1185">Reference proteome</keyword>
<name>U1YJC2_ANEAE</name>
<proteinExistence type="predicted"/>
<evidence type="ECO:0000313" key="2">
    <source>
        <dbReference type="Proteomes" id="UP000016511"/>
    </source>
</evidence>